<dbReference type="OrthoDB" id="9820549at2"/>
<gene>
    <name evidence="1" type="ORF">ESA94_16715</name>
</gene>
<organism evidence="1 2">
    <name type="scientific">Lacibacter luteus</name>
    <dbReference type="NCBI Taxonomy" id="2508719"/>
    <lineage>
        <taxon>Bacteria</taxon>
        <taxon>Pseudomonadati</taxon>
        <taxon>Bacteroidota</taxon>
        <taxon>Chitinophagia</taxon>
        <taxon>Chitinophagales</taxon>
        <taxon>Chitinophagaceae</taxon>
        <taxon>Lacibacter</taxon>
    </lineage>
</organism>
<dbReference type="AlphaFoldDB" id="A0A4Q1CEU2"/>
<reference evidence="1 2" key="1">
    <citation type="submission" date="2019-01" db="EMBL/GenBank/DDBJ databases">
        <title>Lacibacter sp. strain TTM-7.</title>
        <authorList>
            <person name="Chen W.-M."/>
        </authorList>
    </citation>
    <scope>NUCLEOTIDE SEQUENCE [LARGE SCALE GENOMIC DNA]</scope>
    <source>
        <strain evidence="1 2">TTM-7</strain>
    </source>
</reference>
<dbReference type="EMBL" id="SDHW01000006">
    <property type="protein sequence ID" value="RXK58289.1"/>
    <property type="molecule type" value="Genomic_DNA"/>
</dbReference>
<protein>
    <submittedName>
        <fullName evidence="1">Uncharacterized protein</fullName>
    </submittedName>
</protein>
<comment type="caution">
    <text evidence="1">The sequence shown here is derived from an EMBL/GenBank/DDBJ whole genome shotgun (WGS) entry which is preliminary data.</text>
</comment>
<evidence type="ECO:0000313" key="2">
    <source>
        <dbReference type="Proteomes" id="UP000290204"/>
    </source>
</evidence>
<sequence length="268" mass="29161">MTTKLTVNSTNGTLKQNNSLVTRMMRMTASLVLTVVAIATMSFTQDDTTKYAEEGIQNADSCCTVTFVYGNQQILVKNANAFGAEVRINNMDLNTWVNSLKAYSFKKFNFNMIGSSDTKIDVAFNVAEALNRTMAVNYGKNMQTEVETADNALNNEFDKTVAAPLFGKMLQSEIAAADIATDKLAEDDAENKAKASAFTKAVTGNSIQADELVDLMLYASAIEKTTTISTTEADKNIDVAMYKNTFKTVRPADAATADSYIDALLKSK</sequence>
<evidence type="ECO:0000313" key="1">
    <source>
        <dbReference type="EMBL" id="RXK58289.1"/>
    </source>
</evidence>
<name>A0A4Q1CEU2_9BACT</name>
<accession>A0A4Q1CEU2</accession>
<proteinExistence type="predicted"/>
<dbReference type="RefSeq" id="WP_129132089.1">
    <property type="nucleotide sequence ID" value="NZ_SDHW01000006.1"/>
</dbReference>
<dbReference type="Proteomes" id="UP000290204">
    <property type="component" value="Unassembled WGS sequence"/>
</dbReference>
<keyword evidence="2" id="KW-1185">Reference proteome</keyword>